<evidence type="ECO:0000256" key="5">
    <source>
        <dbReference type="ARBA" id="ARBA00023136"/>
    </source>
</evidence>
<feature type="transmembrane region" description="Helical" evidence="6">
    <location>
        <begin position="101"/>
        <end position="118"/>
    </location>
</feature>
<protein>
    <submittedName>
        <fullName evidence="8">(California timema) hypothetical protein</fullName>
    </submittedName>
</protein>
<evidence type="ECO:0000256" key="6">
    <source>
        <dbReference type="SAM" id="Phobius"/>
    </source>
</evidence>
<keyword evidence="4 6" id="KW-1133">Transmembrane helix</keyword>
<gene>
    <name evidence="8" type="ORF">TCMB3V08_LOCUS10692</name>
</gene>
<dbReference type="InterPro" id="IPR013525">
    <property type="entry name" value="ABC2_TM"/>
</dbReference>
<evidence type="ECO:0000256" key="3">
    <source>
        <dbReference type="ARBA" id="ARBA00022692"/>
    </source>
</evidence>
<dbReference type="PROSITE" id="PS51257">
    <property type="entry name" value="PROKAR_LIPOPROTEIN"/>
    <property type="match status" value="1"/>
</dbReference>
<evidence type="ECO:0000256" key="4">
    <source>
        <dbReference type="ARBA" id="ARBA00022989"/>
    </source>
</evidence>
<evidence type="ECO:0000256" key="1">
    <source>
        <dbReference type="ARBA" id="ARBA00004141"/>
    </source>
</evidence>
<dbReference type="GO" id="GO:0140359">
    <property type="term" value="F:ABC-type transporter activity"/>
    <property type="evidence" value="ECO:0007669"/>
    <property type="project" value="InterPro"/>
</dbReference>
<dbReference type="InterPro" id="IPR050352">
    <property type="entry name" value="ABCG_transporters"/>
</dbReference>
<dbReference type="GO" id="GO:0005886">
    <property type="term" value="C:plasma membrane"/>
    <property type="evidence" value="ECO:0007669"/>
    <property type="project" value="TreeGrafter"/>
</dbReference>
<evidence type="ECO:0000259" key="7">
    <source>
        <dbReference type="Pfam" id="PF01061"/>
    </source>
</evidence>
<feature type="transmembrane region" description="Helical" evidence="6">
    <location>
        <begin position="130"/>
        <end position="155"/>
    </location>
</feature>
<keyword evidence="2" id="KW-0813">Transport</keyword>
<keyword evidence="5 6" id="KW-0472">Membrane</keyword>
<organism evidence="8">
    <name type="scientific">Timema californicum</name>
    <name type="common">California timema</name>
    <name type="synonym">Walking stick</name>
    <dbReference type="NCBI Taxonomy" id="61474"/>
    <lineage>
        <taxon>Eukaryota</taxon>
        <taxon>Metazoa</taxon>
        <taxon>Ecdysozoa</taxon>
        <taxon>Arthropoda</taxon>
        <taxon>Hexapoda</taxon>
        <taxon>Insecta</taxon>
        <taxon>Pterygota</taxon>
        <taxon>Neoptera</taxon>
        <taxon>Polyneoptera</taxon>
        <taxon>Phasmatodea</taxon>
        <taxon>Timematodea</taxon>
        <taxon>Timematoidea</taxon>
        <taxon>Timematidae</taxon>
        <taxon>Timema</taxon>
    </lineage>
</organism>
<accession>A0A7R9JFH3</accession>
<dbReference type="EMBL" id="OE186948">
    <property type="protein sequence ID" value="CAD7578151.1"/>
    <property type="molecule type" value="Genomic_DNA"/>
</dbReference>
<dbReference type="PANTHER" id="PTHR48041">
    <property type="entry name" value="ABC TRANSPORTER G FAMILY MEMBER 28"/>
    <property type="match status" value="1"/>
</dbReference>
<evidence type="ECO:0000313" key="8">
    <source>
        <dbReference type="EMBL" id="CAD7578151.1"/>
    </source>
</evidence>
<proteinExistence type="predicted"/>
<name>A0A7R9JFH3_TIMCA</name>
<reference evidence="8" key="1">
    <citation type="submission" date="2020-11" db="EMBL/GenBank/DDBJ databases">
        <authorList>
            <person name="Tran Van P."/>
        </authorList>
    </citation>
    <scope>NUCLEOTIDE SEQUENCE</scope>
</reference>
<dbReference type="AlphaFoldDB" id="A0A7R9JFH3"/>
<dbReference type="Pfam" id="PF01061">
    <property type="entry name" value="ABC2_membrane"/>
    <property type="match status" value="1"/>
</dbReference>
<comment type="subcellular location">
    <subcellularLocation>
        <location evidence="1">Membrane</location>
        <topology evidence="1">Multi-pass membrane protein</topology>
    </subcellularLocation>
</comment>
<keyword evidence="3 6" id="KW-0812">Transmembrane</keyword>
<feature type="domain" description="ABC-2 type transporter transmembrane" evidence="7">
    <location>
        <begin position="78"/>
        <end position="150"/>
    </location>
</feature>
<evidence type="ECO:0000256" key="2">
    <source>
        <dbReference type="ARBA" id="ARBA00022448"/>
    </source>
</evidence>
<sequence>MAAITKISKPPSPMGNATIGCKQPRQDILPLDIHNVPYTPLWASPLPLDLPTPTSTCSKNSQEQKEDFGEYPVSFPIQFFVLLKRAFLLITRDKTLSKMRLVMHLLIGVLIGVLYYQIGNEANHVIDNFGFLMSCIMFLMFTAFSSMVLTCCLNLRDRAPIITVRKRYRLVSCL</sequence>
<dbReference type="PANTHER" id="PTHR48041:SF133">
    <property type="entry name" value="GH24286P"/>
    <property type="match status" value="1"/>
</dbReference>